<evidence type="ECO:0000313" key="3">
    <source>
        <dbReference type="Proteomes" id="UP000680067"/>
    </source>
</evidence>
<keyword evidence="1" id="KW-0472">Membrane</keyword>
<feature type="transmembrane region" description="Helical" evidence="1">
    <location>
        <begin position="36"/>
        <end position="59"/>
    </location>
</feature>
<feature type="transmembrane region" description="Helical" evidence="1">
    <location>
        <begin position="65"/>
        <end position="84"/>
    </location>
</feature>
<organism evidence="2 3">
    <name type="scientific">Undibacterium luofuense</name>
    <dbReference type="NCBI Taxonomy" id="2828733"/>
    <lineage>
        <taxon>Bacteria</taxon>
        <taxon>Pseudomonadati</taxon>
        <taxon>Pseudomonadota</taxon>
        <taxon>Betaproteobacteria</taxon>
        <taxon>Burkholderiales</taxon>
        <taxon>Oxalobacteraceae</taxon>
        <taxon>Undibacterium</taxon>
    </lineage>
</organism>
<dbReference type="AlphaFoldDB" id="A0A941DLZ7"/>
<dbReference type="EMBL" id="JAGSPN010000010">
    <property type="protein sequence ID" value="MBR7783243.1"/>
    <property type="molecule type" value="Genomic_DNA"/>
</dbReference>
<evidence type="ECO:0000313" key="2">
    <source>
        <dbReference type="EMBL" id="MBR7783243.1"/>
    </source>
</evidence>
<protein>
    <submittedName>
        <fullName evidence="2">Uncharacterized protein</fullName>
    </submittedName>
</protein>
<feature type="transmembrane region" description="Helical" evidence="1">
    <location>
        <begin position="149"/>
        <end position="173"/>
    </location>
</feature>
<dbReference type="Proteomes" id="UP000680067">
    <property type="component" value="Unassembled WGS sequence"/>
</dbReference>
<dbReference type="RefSeq" id="WP_212688525.1">
    <property type="nucleotide sequence ID" value="NZ_JAGSPN010000010.1"/>
</dbReference>
<sequence length="191" mass="21709">MSHDDIQSLWHTQPVPELHWTVDDLRKKARGLERSVLFRNLIEYAACVLVIAVFTGYWFSFATPLMRTGSVLIILGTCVVAWQLHRRASATTLPQQLAQQGCSHFYRQQLVRQRDALRAVWLWYLGPMIPGTVVFRWGVETELGTGAPFARGLLANLAIAVIFALVLLANWLAAHRVQKEIHRLDQHSVSE</sequence>
<keyword evidence="1" id="KW-1133">Transmembrane helix</keyword>
<reference evidence="2" key="1">
    <citation type="submission" date="2021-04" db="EMBL/GenBank/DDBJ databases">
        <title>novel species isolated from subtropical streams in China.</title>
        <authorList>
            <person name="Lu H."/>
        </authorList>
    </citation>
    <scope>NUCLEOTIDE SEQUENCE</scope>
    <source>
        <strain evidence="2">LFS511W</strain>
    </source>
</reference>
<keyword evidence="3" id="KW-1185">Reference proteome</keyword>
<keyword evidence="1" id="KW-0812">Transmembrane</keyword>
<feature type="transmembrane region" description="Helical" evidence="1">
    <location>
        <begin position="116"/>
        <end position="137"/>
    </location>
</feature>
<comment type="caution">
    <text evidence="2">The sequence shown here is derived from an EMBL/GenBank/DDBJ whole genome shotgun (WGS) entry which is preliminary data.</text>
</comment>
<name>A0A941DLZ7_9BURK</name>
<accession>A0A941DLZ7</accession>
<proteinExistence type="predicted"/>
<gene>
    <name evidence="2" type="ORF">KDM89_13905</name>
</gene>
<evidence type="ECO:0000256" key="1">
    <source>
        <dbReference type="SAM" id="Phobius"/>
    </source>
</evidence>